<dbReference type="OrthoDB" id="1404228at2"/>
<proteinExistence type="predicted"/>
<keyword evidence="3 4" id="KW-0472">Membrane</keyword>
<dbReference type="Gene3D" id="1.20.1250.20">
    <property type="entry name" value="MFS general substrate transporter like domains"/>
    <property type="match status" value="1"/>
</dbReference>
<feature type="transmembrane region" description="Helical" evidence="4">
    <location>
        <begin position="51"/>
        <end position="68"/>
    </location>
</feature>
<feature type="transmembrane region" description="Helical" evidence="4">
    <location>
        <begin position="80"/>
        <end position="98"/>
    </location>
</feature>
<name>A0A3N4USQ8_9RHOB</name>
<feature type="transmembrane region" description="Helical" evidence="4">
    <location>
        <begin position="254"/>
        <end position="275"/>
    </location>
</feature>
<protein>
    <submittedName>
        <fullName evidence="6">Sugar phosphate permease</fullName>
    </submittedName>
</protein>
<feature type="transmembrane region" description="Helical" evidence="4">
    <location>
        <begin position="169"/>
        <end position="188"/>
    </location>
</feature>
<feature type="transmembrane region" description="Helical" evidence="4">
    <location>
        <begin position="345"/>
        <end position="368"/>
    </location>
</feature>
<dbReference type="AlphaFoldDB" id="A0A3N4USQ8"/>
<evidence type="ECO:0000259" key="5">
    <source>
        <dbReference type="PROSITE" id="PS50850"/>
    </source>
</evidence>
<dbReference type="PANTHER" id="PTHR11360">
    <property type="entry name" value="MONOCARBOXYLATE TRANSPORTER"/>
    <property type="match status" value="1"/>
</dbReference>
<dbReference type="InterPro" id="IPR020846">
    <property type="entry name" value="MFS_dom"/>
</dbReference>
<dbReference type="GO" id="GO:0022857">
    <property type="term" value="F:transmembrane transporter activity"/>
    <property type="evidence" value="ECO:0007669"/>
    <property type="project" value="InterPro"/>
</dbReference>
<dbReference type="PROSITE" id="PS50850">
    <property type="entry name" value="MFS"/>
    <property type="match status" value="1"/>
</dbReference>
<evidence type="ECO:0000256" key="3">
    <source>
        <dbReference type="ARBA" id="ARBA00023136"/>
    </source>
</evidence>
<feature type="transmembrane region" description="Helical" evidence="4">
    <location>
        <begin position="374"/>
        <end position="394"/>
    </location>
</feature>
<dbReference type="Proteomes" id="UP000269689">
    <property type="component" value="Unassembled WGS sequence"/>
</dbReference>
<comment type="caution">
    <text evidence="6">The sequence shown here is derived from an EMBL/GenBank/DDBJ whole genome shotgun (WGS) entry which is preliminary data.</text>
</comment>
<keyword evidence="7" id="KW-1185">Reference proteome</keyword>
<evidence type="ECO:0000256" key="1">
    <source>
        <dbReference type="ARBA" id="ARBA00022692"/>
    </source>
</evidence>
<dbReference type="InterPro" id="IPR011701">
    <property type="entry name" value="MFS"/>
</dbReference>
<keyword evidence="1 4" id="KW-0812">Transmembrane</keyword>
<dbReference type="Pfam" id="PF07690">
    <property type="entry name" value="MFS_1"/>
    <property type="match status" value="1"/>
</dbReference>
<keyword evidence="2 4" id="KW-1133">Transmembrane helix</keyword>
<sequence>MTYTQFIVQNARWLLVGFLLCLTSSYGQTYFISVFAGEIRNEFGLSNSAWGWIYSAGTMASALVMIWAGTLTDKFRVRRLAPIALVGLGLACLAMAAAPTALSLIFIIFALRFGGQGMSVHIAMVAMARWFHGTRGRALSIASLGNAAGNAILPFIFVSLMAYFSWRELWVFAAILSVVLVPLILSLLREERTPQSIAKTNYTLGMNGKHWSRSAMLRHWLFWVCLPFLLGPPIWITALFFQQVTLVEEKGWELIHFVALFPLMTLGSVAMNFLSGIAVDRWGAVRILPLLAIPFAVGFIALSLSPNLVWASFAMTIVGIGTGGQGPMIGAFWAESYGTQHLGAIKAAGAAVMVFGSAIGPGVSGILIDADITMKVQLIGYATYMTLTAALAYIGMRYARRLLATA</sequence>
<dbReference type="RefSeq" id="WP_123793612.1">
    <property type="nucleotide sequence ID" value="NZ_RKQK01000004.1"/>
</dbReference>
<reference evidence="6 7" key="1">
    <citation type="submission" date="2018-11" db="EMBL/GenBank/DDBJ databases">
        <title>Genomic Encyclopedia of Type Strains, Phase IV (KMG-IV): sequencing the most valuable type-strain genomes for metagenomic binning, comparative biology and taxonomic classification.</title>
        <authorList>
            <person name="Goeker M."/>
        </authorList>
    </citation>
    <scope>NUCLEOTIDE SEQUENCE [LARGE SCALE GENOMIC DNA]</scope>
    <source>
        <strain evidence="6 7">DSM 104731</strain>
    </source>
</reference>
<feature type="transmembrane region" description="Helical" evidence="4">
    <location>
        <begin position="287"/>
        <end position="304"/>
    </location>
</feature>
<dbReference type="EMBL" id="RKQK01000004">
    <property type="protein sequence ID" value="RPE64730.1"/>
    <property type="molecule type" value="Genomic_DNA"/>
</dbReference>
<evidence type="ECO:0000256" key="2">
    <source>
        <dbReference type="ARBA" id="ARBA00022989"/>
    </source>
</evidence>
<feature type="transmembrane region" description="Helical" evidence="4">
    <location>
        <begin position="310"/>
        <end position="333"/>
    </location>
</feature>
<gene>
    <name evidence="6" type="ORF">EDD53_2490</name>
</gene>
<dbReference type="PANTHER" id="PTHR11360:SF308">
    <property type="entry name" value="BLL3089 PROTEIN"/>
    <property type="match status" value="1"/>
</dbReference>
<evidence type="ECO:0000313" key="6">
    <source>
        <dbReference type="EMBL" id="RPE64730.1"/>
    </source>
</evidence>
<organism evidence="6 7">
    <name type="scientific">Pacificibacter maritimus</name>
    <dbReference type="NCBI Taxonomy" id="762213"/>
    <lineage>
        <taxon>Bacteria</taxon>
        <taxon>Pseudomonadati</taxon>
        <taxon>Pseudomonadota</taxon>
        <taxon>Alphaproteobacteria</taxon>
        <taxon>Rhodobacterales</taxon>
        <taxon>Roseobacteraceae</taxon>
        <taxon>Pacificibacter</taxon>
    </lineage>
</organism>
<feature type="transmembrane region" description="Helical" evidence="4">
    <location>
        <begin position="220"/>
        <end position="242"/>
    </location>
</feature>
<feature type="transmembrane region" description="Helical" evidence="4">
    <location>
        <begin position="104"/>
        <end position="126"/>
    </location>
</feature>
<dbReference type="InterPro" id="IPR050327">
    <property type="entry name" value="Proton-linked_MCT"/>
</dbReference>
<evidence type="ECO:0000256" key="4">
    <source>
        <dbReference type="SAM" id="Phobius"/>
    </source>
</evidence>
<feature type="transmembrane region" description="Helical" evidence="4">
    <location>
        <begin position="138"/>
        <end position="163"/>
    </location>
</feature>
<feature type="domain" description="Major facilitator superfamily (MFS) profile" evidence="5">
    <location>
        <begin position="13"/>
        <end position="406"/>
    </location>
</feature>
<evidence type="ECO:0000313" key="7">
    <source>
        <dbReference type="Proteomes" id="UP000269689"/>
    </source>
</evidence>
<dbReference type="InterPro" id="IPR036259">
    <property type="entry name" value="MFS_trans_sf"/>
</dbReference>
<dbReference type="SUPFAM" id="SSF103473">
    <property type="entry name" value="MFS general substrate transporter"/>
    <property type="match status" value="1"/>
</dbReference>
<accession>A0A3N4USQ8</accession>